<evidence type="ECO:0000256" key="11">
    <source>
        <dbReference type="SAM" id="MobiDB-lite"/>
    </source>
</evidence>
<dbReference type="InterPro" id="IPR004250">
    <property type="entry name" value="Somatostatin"/>
</dbReference>
<feature type="signal peptide" evidence="12">
    <location>
        <begin position="1"/>
        <end position="27"/>
    </location>
</feature>
<dbReference type="EMBL" id="JBHFQA010000007">
    <property type="protein sequence ID" value="KAL2095788.1"/>
    <property type="molecule type" value="Genomic_DNA"/>
</dbReference>
<gene>
    <name evidence="14" type="ORF">ACEWY4_007936</name>
</gene>
<evidence type="ECO:0000256" key="6">
    <source>
        <dbReference type="ARBA" id="ARBA00022702"/>
    </source>
</evidence>
<evidence type="ECO:0000256" key="7">
    <source>
        <dbReference type="ARBA" id="ARBA00023157"/>
    </source>
</evidence>
<dbReference type="PANTHER" id="PTHR10558">
    <property type="entry name" value="SOMATOSTATIN"/>
    <property type="match status" value="1"/>
</dbReference>
<evidence type="ECO:0000256" key="2">
    <source>
        <dbReference type="ARBA" id="ARBA00004613"/>
    </source>
</evidence>
<sequence length="118" mass="13311">MMRFCGIHCSLALLGLSLVLCSHSATSQPDLDLDLRHHRLLQRARAAGMATQEWSKRAVEDLLSQLSLPEAEVQDREVSTVGTKDDLHMERSAETNNIPPKERKSSCKNFYWKGRTSC</sequence>
<keyword evidence="15" id="KW-1185">Reference proteome</keyword>
<comment type="caution">
    <text evidence="14">The sequence shown here is derived from an EMBL/GenBank/DDBJ whole genome shotgun (WGS) entry which is preliminary data.</text>
</comment>
<keyword evidence="6" id="KW-0372">Hormone</keyword>
<feature type="compositionally biased region" description="Basic and acidic residues" evidence="11">
    <location>
        <begin position="74"/>
        <end position="93"/>
    </location>
</feature>
<organism evidence="14 15">
    <name type="scientific">Coilia grayii</name>
    <name type="common">Gray's grenadier anchovy</name>
    <dbReference type="NCBI Taxonomy" id="363190"/>
    <lineage>
        <taxon>Eukaryota</taxon>
        <taxon>Metazoa</taxon>
        <taxon>Chordata</taxon>
        <taxon>Craniata</taxon>
        <taxon>Vertebrata</taxon>
        <taxon>Euteleostomi</taxon>
        <taxon>Actinopterygii</taxon>
        <taxon>Neopterygii</taxon>
        <taxon>Teleostei</taxon>
        <taxon>Clupei</taxon>
        <taxon>Clupeiformes</taxon>
        <taxon>Clupeoidei</taxon>
        <taxon>Engraulidae</taxon>
        <taxon>Coilinae</taxon>
        <taxon>Coilia</taxon>
    </lineage>
</organism>
<evidence type="ECO:0000256" key="1">
    <source>
        <dbReference type="ARBA" id="ARBA00003524"/>
    </source>
</evidence>
<evidence type="ECO:0000256" key="9">
    <source>
        <dbReference type="ARBA" id="ARBA00043047"/>
    </source>
</evidence>
<feature type="chain" id="PRO_5044806922" description="Somatostatin-2" evidence="12">
    <location>
        <begin position="28"/>
        <end position="118"/>
    </location>
</feature>
<evidence type="ECO:0000256" key="4">
    <source>
        <dbReference type="ARBA" id="ARBA00022525"/>
    </source>
</evidence>
<reference evidence="14 15" key="1">
    <citation type="submission" date="2024-09" db="EMBL/GenBank/DDBJ databases">
        <title>A chromosome-level genome assembly of Gray's grenadier anchovy, Coilia grayii.</title>
        <authorList>
            <person name="Fu Z."/>
        </authorList>
    </citation>
    <scope>NUCLEOTIDE SEQUENCE [LARGE SCALE GENOMIC DNA]</scope>
    <source>
        <strain evidence="14">G4</strain>
        <tissue evidence="14">Muscle</tissue>
    </source>
</reference>
<dbReference type="GO" id="GO:0005576">
    <property type="term" value="C:extracellular region"/>
    <property type="evidence" value="ECO:0007669"/>
    <property type="project" value="UniProtKB-SubCell"/>
</dbReference>
<dbReference type="PANTHER" id="PTHR10558:SF6">
    <property type="entry name" value="SOMATOSTATIN 1, TANDEM DUPLICATE 2"/>
    <property type="match status" value="1"/>
</dbReference>
<comment type="subcellular location">
    <subcellularLocation>
        <location evidence="2">Secreted</location>
    </subcellularLocation>
</comment>
<evidence type="ECO:0000256" key="12">
    <source>
        <dbReference type="SAM" id="SignalP"/>
    </source>
</evidence>
<evidence type="ECO:0000256" key="10">
    <source>
        <dbReference type="PIRSR" id="PIRSR001814-1"/>
    </source>
</evidence>
<evidence type="ECO:0000256" key="5">
    <source>
        <dbReference type="ARBA" id="ARBA00022685"/>
    </source>
</evidence>
<feature type="disulfide bond" evidence="10">
    <location>
        <begin position="107"/>
        <end position="118"/>
    </location>
</feature>
<dbReference type="InterPro" id="IPR018142">
    <property type="entry name" value="Somatostatin/Cortistatin_C"/>
</dbReference>
<evidence type="ECO:0000313" key="14">
    <source>
        <dbReference type="EMBL" id="KAL2095788.1"/>
    </source>
</evidence>
<keyword evidence="12" id="KW-0732">Signal</keyword>
<proteinExistence type="inferred from homology"/>
<evidence type="ECO:0000256" key="3">
    <source>
        <dbReference type="ARBA" id="ARBA00008327"/>
    </source>
</evidence>
<dbReference type="GO" id="GO:0005179">
    <property type="term" value="F:hormone activity"/>
    <property type="evidence" value="ECO:0007669"/>
    <property type="project" value="UniProtKB-KW"/>
</dbReference>
<comment type="similarity">
    <text evidence="3">Belongs to the somatostatin family.</text>
</comment>
<evidence type="ECO:0000256" key="8">
    <source>
        <dbReference type="ARBA" id="ARBA00039198"/>
    </source>
</evidence>
<comment type="function">
    <text evidence="1">Somatostatin inhibits the release of somatotropin.</text>
</comment>
<accession>A0ABD1K9F5</accession>
<dbReference type="PIRSF" id="PIRSF001814">
    <property type="entry name" value="Somatostatin"/>
    <property type="match status" value="1"/>
</dbReference>
<dbReference type="Proteomes" id="UP001591681">
    <property type="component" value="Unassembled WGS sequence"/>
</dbReference>
<dbReference type="AlphaFoldDB" id="A0ABD1K9F5"/>
<keyword evidence="7 10" id="KW-1015">Disulfide bond</keyword>
<evidence type="ECO:0000259" key="13">
    <source>
        <dbReference type="Pfam" id="PF03002"/>
    </source>
</evidence>
<keyword evidence="5" id="KW-0165">Cleavage on pair of basic residues</keyword>
<name>A0ABD1K9F5_9TELE</name>
<feature type="region of interest" description="Disordered" evidence="11">
    <location>
        <begin position="74"/>
        <end position="105"/>
    </location>
</feature>
<evidence type="ECO:0000313" key="15">
    <source>
        <dbReference type="Proteomes" id="UP001591681"/>
    </source>
</evidence>
<dbReference type="Pfam" id="PF03002">
    <property type="entry name" value="Somatostatin"/>
    <property type="match status" value="1"/>
</dbReference>
<keyword evidence="4" id="KW-0964">Secreted</keyword>
<protein>
    <recommendedName>
        <fullName evidence="8">Somatostatin-2</fullName>
    </recommendedName>
    <alternativeName>
        <fullName evidence="9">Somatostatin II</fullName>
    </alternativeName>
</protein>
<feature type="domain" description="Somatostatin/Cortistatin C-terminal" evidence="13">
    <location>
        <begin position="102"/>
        <end position="118"/>
    </location>
</feature>